<dbReference type="PROSITE" id="PS50931">
    <property type="entry name" value="HTH_LYSR"/>
    <property type="match status" value="1"/>
</dbReference>
<comment type="similarity">
    <text evidence="1">Belongs to the LysR transcriptional regulatory family.</text>
</comment>
<keyword evidence="4" id="KW-0804">Transcription</keyword>
<evidence type="ECO:0000256" key="4">
    <source>
        <dbReference type="ARBA" id="ARBA00023163"/>
    </source>
</evidence>
<organism evidence="6 7">
    <name type="scientific">Herpetosiphon geysericola</name>
    <dbReference type="NCBI Taxonomy" id="70996"/>
    <lineage>
        <taxon>Bacteria</taxon>
        <taxon>Bacillati</taxon>
        <taxon>Chloroflexota</taxon>
        <taxon>Chloroflexia</taxon>
        <taxon>Herpetosiphonales</taxon>
        <taxon>Herpetosiphonaceae</taxon>
        <taxon>Herpetosiphon</taxon>
    </lineage>
</organism>
<keyword evidence="7" id="KW-1185">Reference proteome</keyword>
<name>A0A0P6Y7U6_9CHLR</name>
<evidence type="ECO:0000313" key="7">
    <source>
        <dbReference type="Proteomes" id="UP000050277"/>
    </source>
</evidence>
<dbReference type="FunFam" id="1.10.10.10:FF:000001">
    <property type="entry name" value="LysR family transcriptional regulator"/>
    <property type="match status" value="1"/>
</dbReference>
<dbReference type="AlphaFoldDB" id="A0A0P6Y7U6"/>
<dbReference type="InterPro" id="IPR036388">
    <property type="entry name" value="WH-like_DNA-bd_sf"/>
</dbReference>
<dbReference type="InterPro" id="IPR036390">
    <property type="entry name" value="WH_DNA-bd_sf"/>
</dbReference>
<dbReference type="GO" id="GO:0005829">
    <property type="term" value="C:cytosol"/>
    <property type="evidence" value="ECO:0007669"/>
    <property type="project" value="TreeGrafter"/>
</dbReference>
<dbReference type="OrthoDB" id="9803714at2"/>
<dbReference type="GO" id="GO:0003700">
    <property type="term" value="F:DNA-binding transcription factor activity"/>
    <property type="evidence" value="ECO:0007669"/>
    <property type="project" value="InterPro"/>
</dbReference>
<feature type="domain" description="HTH lysR-type" evidence="5">
    <location>
        <begin position="1"/>
        <end position="58"/>
    </location>
</feature>
<dbReference type="CDD" id="cd05466">
    <property type="entry name" value="PBP2_LTTR_substrate"/>
    <property type="match status" value="1"/>
</dbReference>
<dbReference type="STRING" id="70996.SE18_13285"/>
<proteinExistence type="inferred from homology"/>
<dbReference type="PANTHER" id="PTHR30419:SF28">
    <property type="entry name" value="HTH-TYPE TRANSCRIPTIONAL REGULATOR BSDA"/>
    <property type="match status" value="1"/>
</dbReference>
<dbReference type="SUPFAM" id="SSF53850">
    <property type="entry name" value="Periplasmic binding protein-like II"/>
    <property type="match status" value="1"/>
</dbReference>
<keyword evidence="3" id="KW-0238">DNA-binding</keyword>
<evidence type="ECO:0000313" key="6">
    <source>
        <dbReference type="EMBL" id="KPL85888.1"/>
    </source>
</evidence>
<dbReference type="Pfam" id="PF03466">
    <property type="entry name" value="LysR_substrate"/>
    <property type="match status" value="1"/>
</dbReference>
<dbReference type="Gene3D" id="3.40.190.290">
    <property type="match status" value="1"/>
</dbReference>
<gene>
    <name evidence="6" type="ORF">SE18_13285</name>
</gene>
<dbReference type="InterPro" id="IPR000847">
    <property type="entry name" value="LysR_HTH_N"/>
</dbReference>
<dbReference type="RefSeq" id="WP_054534945.1">
    <property type="nucleotide sequence ID" value="NZ_LGKP01000022.1"/>
</dbReference>
<evidence type="ECO:0000259" key="5">
    <source>
        <dbReference type="PROSITE" id="PS50931"/>
    </source>
</evidence>
<dbReference type="Proteomes" id="UP000050277">
    <property type="component" value="Unassembled WGS sequence"/>
</dbReference>
<dbReference type="InterPro" id="IPR005119">
    <property type="entry name" value="LysR_subst-bd"/>
</dbReference>
<dbReference type="Pfam" id="PF00126">
    <property type="entry name" value="HTH_1"/>
    <property type="match status" value="1"/>
</dbReference>
<evidence type="ECO:0000256" key="3">
    <source>
        <dbReference type="ARBA" id="ARBA00023125"/>
    </source>
</evidence>
<dbReference type="Gene3D" id="1.10.10.10">
    <property type="entry name" value="Winged helix-like DNA-binding domain superfamily/Winged helix DNA-binding domain"/>
    <property type="match status" value="1"/>
</dbReference>
<keyword evidence="2" id="KW-0805">Transcription regulation</keyword>
<accession>A0A0P6Y7U6</accession>
<comment type="caution">
    <text evidence="6">The sequence shown here is derived from an EMBL/GenBank/DDBJ whole genome shotgun (WGS) entry which is preliminary data.</text>
</comment>
<reference evidence="6 7" key="1">
    <citation type="submission" date="2015-07" db="EMBL/GenBank/DDBJ databases">
        <title>Whole genome sequence of Herpetosiphon geysericola DSM 7119.</title>
        <authorList>
            <person name="Hemp J."/>
            <person name="Ward L.M."/>
            <person name="Pace L.A."/>
            <person name="Fischer W.W."/>
        </authorList>
    </citation>
    <scope>NUCLEOTIDE SEQUENCE [LARGE SCALE GENOMIC DNA]</scope>
    <source>
        <strain evidence="6 7">DSM 7119</strain>
    </source>
</reference>
<dbReference type="GO" id="GO:0003677">
    <property type="term" value="F:DNA binding"/>
    <property type="evidence" value="ECO:0007669"/>
    <property type="project" value="UniProtKB-KW"/>
</dbReference>
<protein>
    <recommendedName>
        <fullName evidence="5">HTH lysR-type domain-containing protein</fullName>
    </recommendedName>
</protein>
<dbReference type="PANTHER" id="PTHR30419">
    <property type="entry name" value="HTH-TYPE TRANSCRIPTIONAL REGULATOR YBHD"/>
    <property type="match status" value="1"/>
</dbReference>
<dbReference type="SUPFAM" id="SSF46785">
    <property type="entry name" value="Winged helix' DNA-binding domain"/>
    <property type="match status" value="1"/>
</dbReference>
<evidence type="ECO:0000256" key="2">
    <source>
        <dbReference type="ARBA" id="ARBA00023015"/>
    </source>
</evidence>
<evidence type="ECO:0000256" key="1">
    <source>
        <dbReference type="ARBA" id="ARBA00009437"/>
    </source>
</evidence>
<sequence>MEFSQLRYFEAVARLGNVTKAAHEQHIAQPSMSKALQALEQEVGVQLFDRVGRGVELSDAGALLLPYARRVLAEIQAARQALQARADLTVGHVSLGVTPTVGTRLIPQALATFNRRYQGIQLELHEAGASELVELLNAGVVDLAIVSALVHGVESTTLLSEPLVVVVSQQHRFAQRQSVLASELRDEGFIVFPQGYELRNYTLQLCEQAGFAPRIVLDGGEMDTVVSLVAAGLGVAVVPQLAIDQRIGLHALAIADGGLQRTLRLIRHSQRQPSPAAAALYRVLHEWVSQHYAQASIG</sequence>
<dbReference type="PRINTS" id="PR00039">
    <property type="entry name" value="HTHLYSR"/>
</dbReference>
<dbReference type="EMBL" id="LGKP01000022">
    <property type="protein sequence ID" value="KPL85888.1"/>
    <property type="molecule type" value="Genomic_DNA"/>
</dbReference>
<dbReference type="InterPro" id="IPR050950">
    <property type="entry name" value="HTH-type_LysR_regulators"/>
</dbReference>